<proteinExistence type="inferred from homology"/>
<evidence type="ECO:0000256" key="7">
    <source>
        <dbReference type="RuleBase" id="RU361153"/>
    </source>
</evidence>
<dbReference type="InterPro" id="IPR017853">
    <property type="entry name" value="GH"/>
</dbReference>
<keyword evidence="3" id="KW-0136">Cellulose degradation</keyword>
<keyword evidence="4" id="KW-0119">Carbohydrate metabolism</keyword>
<evidence type="ECO:0000256" key="1">
    <source>
        <dbReference type="ARBA" id="ARBA00005641"/>
    </source>
</evidence>
<dbReference type="InterPro" id="IPR050386">
    <property type="entry name" value="Glycosyl_hydrolase_5"/>
</dbReference>
<dbReference type="AlphaFoldDB" id="A0A060C5H9"/>
<dbReference type="SUPFAM" id="SSF51445">
    <property type="entry name" value="(Trans)glycosidases"/>
    <property type="match status" value="1"/>
</dbReference>
<feature type="non-terminal residue" evidence="9">
    <location>
        <position position="1"/>
    </location>
</feature>
<dbReference type="GO" id="GO:0005576">
    <property type="term" value="C:extracellular region"/>
    <property type="evidence" value="ECO:0007669"/>
    <property type="project" value="TreeGrafter"/>
</dbReference>
<accession>A0A060C5H9</accession>
<dbReference type="GO" id="GO:0030245">
    <property type="term" value="P:cellulose catabolic process"/>
    <property type="evidence" value="ECO:0007669"/>
    <property type="project" value="UniProtKB-KW"/>
</dbReference>
<evidence type="ECO:0000313" key="9">
    <source>
        <dbReference type="EMBL" id="AIA90212.1"/>
    </source>
</evidence>
<organism evidence="9">
    <name type="scientific">uncultured Bacillus sp</name>
    <dbReference type="NCBI Taxonomy" id="83428"/>
    <lineage>
        <taxon>Bacteria</taxon>
        <taxon>Bacillati</taxon>
        <taxon>Bacillota</taxon>
        <taxon>Bacilli</taxon>
        <taxon>Bacillales</taxon>
        <taxon>Bacillaceae</taxon>
        <taxon>Bacillus</taxon>
        <taxon>environmental samples</taxon>
    </lineage>
</organism>
<protein>
    <submittedName>
        <fullName evidence="9">CAZy families GH5 protein</fullName>
    </submittedName>
</protein>
<comment type="similarity">
    <text evidence="1 7">Belongs to the glycosyl hydrolase 5 (cellulase A) family.</text>
</comment>
<keyword evidence="5 7" id="KW-0326">Glycosidase</keyword>
<sequence length="174" mass="19259">KVGPEYWQAAAESGLEWVRLAPDKWTAGHHDFLIGDADRYTGLRAEDLARLIEVLDDADEAGVKVVLTLLSLPGCRWKQHNNDQDDARLWASEAFQEQAAAVWRDLSARLAGHPALVGLNPLNEPHPEKADGLEIDSPGFPAWLEKHRGTTADLDRFNRNMLAAIRANAPDLPV</sequence>
<evidence type="ECO:0000256" key="2">
    <source>
        <dbReference type="ARBA" id="ARBA00022801"/>
    </source>
</evidence>
<keyword evidence="6" id="KW-0624">Polysaccharide degradation</keyword>
<dbReference type="Pfam" id="PF00150">
    <property type="entry name" value="Cellulase"/>
    <property type="match status" value="1"/>
</dbReference>
<evidence type="ECO:0000256" key="6">
    <source>
        <dbReference type="ARBA" id="ARBA00023326"/>
    </source>
</evidence>
<keyword evidence="2 7" id="KW-0378">Hydrolase</keyword>
<evidence type="ECO:0000256" key="3">
    <source>
        <dbReference type="ARBA" id="ARBA00023001"/>
    </source>
</evidence>
<dbReference type="InterPro" id="IPR001547">
    <property type="entry name" value="Glyco_hydro_5"/>
</dbReference>
<reference evidence="9" key="1">
    <citation type="journal article" date="2013" name="Environ. Microbiol.">
        <title>Seasonally variable intestinal metagenomes of the red palm weevil (Rhynchophorus ferrugineus).</title>
        <authorList>
            <person name="Jia S."/>
            <person name="Zhang X."/>
            <person name="Zhang G."/>
            <person name="Yin A."/>
            <person name="Zhang S."/>
            <person name="Li F."/>
            <person name="Wang L."/>
            <person name="Zhao D."/>
            <person name="Yun Q."/>
            <person name="Tala"/>
            <person name="Wang J."/>
            <person name="Sun G."/>
            <person name="Baabdullah M."/>
            <person name="Yu X."/>
            <person name="Hu S."/>
            <person name="Al-Mssallem I.S."/>
            <person name="Yu J."/>
        </authorList>
    </citation>
    <scope>NUCLEOTIDE SEQUENCE</scope>
</reference>
<dbReference type="GO" id="GO:0008422">
    <property type="term" value="F:beta-glucosidase activity"/>
    <property type="evidence" value="ECO:0007669"/>
    <property type="project" value="TreeGrafter"/>
</dbReference>
<evidence type="ECO:0000259" key="8">
    <source>
        <dbReference type="Pfam" id="PF00150"/>
    </source>
</evidence>
<evidence type="ECO:0000256" key="4">
    <source>
        <dbReference type="ARBA" id="ARBA00023277"/>
    </source>
</evidence>
<feature type="non-terminal residue" evidence="9">
    <location>
        <position position="174"/>
    </location>
</feature>
<dbReference type="EMBL" id="KF122913">
    <property type="protein sequence ID" value="AIA90212.1"/>
    <property type="molecule type" value="Genomic_DNA"/>
</dbReference>
<dbReference type="Gene3D" id="3.20.20.80">
    <property type="entry name" value="Glycosidases"/>
    <property type="match status" value="1"/>
</dbReference>
<dbReference type="GO" id="GO:0009986">
    <property type="term" value="C:cell surface"/>
    <property type="evidence" value="ECO:0007669"/>
    <property type="project" value="TreeGrafter"/>
</dbReference>
<feature type="domain" description="Glycoside hydrolase family 5" evidence="8">
    <location>
        <begin position="9"/>
        <end position="171"/>
    </location>
</feature>
<name>A0A060C5H9_9BACI</name>
<dbReference type="PANTHER" id="PTHR31297:SF41">
    <property type="entry name" value="ENDOGLUCANASE, PUTATIVE (AFU_ORTHOLOGUE AFUA_5G01830)-RELATED"/>
    <property type="match status" value="1"/>
</dbReference>
<dbReference type="PANTHER" id="PTHR31297">
    <property type="entry name" value="GLUCAN ENDO-1,6-BETA-GLUCOSIDASE B"/>
    <property type="match status" value="1"/>
</dbReference>
<evidence type="ECO:0000256" key="5">
    <source>
        <dbReference type="ARBA" id="ARBA00023295"/>
    </source>
</evidence>